<dbReference type="InterPro" id="IPR001792">
    <property type="entry name" value="Acylphosphatase-like_dom"/>
</dbReference>
<dbReference type="SUPFAM" id="SSF54975">
    <property type="entry name" value="Acylphosphatase/BLUF domain-like"/>
    <property type="match status" value="1"/>
</dbReference>
<organism evidence="8 9">
    <name type="scientific">Virgibacillus tibetensis</name>
    <dbReference type="NCBI Taxonomy" id="3042313"/>
    <lineage>
        <taxon>Bacteria</taxon>
        <taxon>Bacillati</taxon>
        <taxon>Bacillota</taxon>
        <taxon>Bacilli</taxon>
        <taxon>Bacillales</taxon>
        <taxon>Bacillaceae</taxon>
        <taxon>Virgibacillus</taxon>
    </lineage>
</organism>
<evidence type="ECO:0000256" key="4">
    <source>
        <dbReference type="PROSITE-ProRule" id="PRU00520"/>
    </source>
</evidence>
<evidence type="ECO:0000256" key="3">
    <source>
        <dbReference type="PROSITE-ProRule" id="PRU00409"/>
    </source>
</evidence>
<evidence type="ECO:0000313" key="9">
    <source>
        <dbReference type="Proteomes" id="UP001335737"/>
    </source>
</evidence>
<dbReference type="SUPFAM" id="SSF56059">
    <property type="entry name" value="Glutathione synthetase ATP-binding domain-like"/>
    <property type="match status" value="1"/>
</dbReference>
<dbReference type="Gene3D" id="3.30.70.100">
    <property type="match status" value="1"/>
</dbReference>
<dbReference type="InterPro" id="IPR005479">
    <property type="entry name" value="CPAse_ATP-bd"/>
</dbReference>
<reference evidence="8 9" key="1">
    <citation type="journal article" date="2024" name="Int. J. Syst. Evol. Microbiol.">
        <title>Virgibacillus tibetensis sp. nov., isolated from salt lake on the Tibetan Plateau of China.</title>
        <authorList>
            <person name="Phurbu D."/>
            <person name="Liu Z.-X."/>
            <person name="Wang R."/>
            <person name="Zheng Y.-Y."/>
            <person name="Liu H.-C."/>
            <person name="Zhou Y.-G."/>
            <person name="Yu Y.-J."/>
            <person name="Li A.-H."/>
        </authorList>
    </citation>
    <scope>NUCLEOTIDE SEQUENCE [LARGE SCALE GENOMIC DNA]</scope>
    <source>
        <strain evidence="8 9">C22-A2</strain>
    </source>
</reference>
<evidence type="ECO:0000256" key="5">
    <source>
        <dbReference type="RuleBase" id="RU004168"/>
    </source>
</evidence>
<comment type="caution">
    <text evidence="4">Lacks conserved residue(s) required for the propagation of feature annotation.</text>
</comment>
<protein>
    <recommendedName>
        <fullName evidence="1">Acylphosphatase</fullName>
    </recommendedName>
    <alternativeName>
        <fullName evidence="2">Acylphosphate phosphohydrolase</fullName>
    </alternativeName>
</protein>
<evidence type="ECO:0000256" key="2">
    <source>
        <dbReference type="ARBA" id="ARBA00032904"/>
    </source>
</evidence>
<dbReference type="InterPro" id="IPR036046">
    <property type="entry name" value="Acylphosphatase-like_dom_sf"/>
</dbReference>
<accession>A0ABU6KKW1</accession>
<dbReference type="Pfam" id="PF02786">
    <property type="entry name" value="CPSase_L_D2"/>
    <property type="match status" value="1"/>
</dbReference>
<keyword evidence="3" id="KW-0547">Nucleotide-binding</keyword>
<gene>
    <name evidence="8" type="ORF">QGM71_20990</name>
</gene>
<dbReference type="EMBL" id="JARZFX010000023">
    <property type="protein sequence ID" value="MEC5425931.1"/>
    <property type="molecule type" value="Genomic_DNA"/>
</dbReference>
<dbReference type="Pfam" id="PF00708">
    <property type="entry name" value="Acylphosphatase"/>
    <property type="match status" value="1"/>
</dbReference>
<dbReference type="PROSITE" id="PS50975">
    <property type="entry name" value="ATP_GRASP"/>
    <property type="match status" value="1"/>
</dbReference>
<comment type="similarity">
    <text evidence="5">Belongs to the acylphosphatase family.</text>
</comment>
<evidence type="ECO:0000259" key="7">
    <source>
        <dbReference type="PROSITE" id="PS51160"/>
    </source>
</evidence>
<evidence type="ECO:0000256" key="1">
    <source>
        <dbReference type="ARBA" id="ARBA00015991"/>
    </source>
</evidence>
<keyword evidence="3" id="KW-0067">ATP-binding</keyword>
<dbReference type="GO" id="GO:0003998">
    <property type="term" value="F:acylphosphatase activity"/>
    <property type="evidence" value="ECO:0007669"/>
    <property type="project" value="UniProtKB-EC"/>
</dbReference>
<evidence type="ECO:0000313" key="8">
    <source>
        <dbReference type="EMBL" id="MEC5425931.1"/>
    </source>
</evidence>
<dbReference type="PANTHER" id="PTHR21621">
    <property type="entry name" value="RIBOSOMAL PROTEIN S6 MODIFICATION PROTEIN"/>
    <property type="match status" value="1"/>
</dbReference>
<evidence type="ECO:0000259" key="6">
    <source>
        <dbReference type="PROSITE" id="PS50975"/>
    </source>
</evidence>
<keyword evidence="9" id="KW-1185">Reference proteome</keyword>
<proteinExistence type="inferred from homology"/>
<dbReference type="Proteomes" id="UP001335737">
    <property type="component" value="Unassembled WGS sequence"/>
</dbReference>
<comment type="caution">
    <text evidence="8">The sequence shown here is derived from an EMBL/GenBank/DDBJ whole genome shotgun (WGS) entry which is preliminary data.</text>
</comment>
<feature type="domain" description="Acylphosphatase-like" evidence="7">
    <location>
        <begin position="399"/>
        <end position="486"/>
    </location>
</feature>
<dbReference type="Gene3D" id="3.30.470.20">
    <property type="entry name" value="ATP-grasp fold, B domain"/>
    <property type="match status" value="2"/>
</dbReference>
<dbReference type="RefSeq" id="WP_327609464.1">
    <property type="nucleotide sequence ID" value="NZ_JARZFX010000023.1"/>
</dbReference>
<feature type="domain" description="ATP-grasp" evidence="6">
    <location>
        <begin position="100"/>
        <end position="355"/>
    </location>
</feature>
<name>A0ABU6KKW1_9BACI</name>
<dbReference type="InterPro" id="IPR011761">
    <property type="entry name" value="ATP-grasp"/>
</dbReference>
<dbReference type="PROSITE" id="PS51160">
    <property type="entry name" value="ACYLPHOSPHATASE_3"/>
    <property type="match status" value="1"/>
</dbReference>
<sequence>MEEINSQWLPHLSNEIVSDAHGNLLDAYAVSLEGWRRGLTLRWHVKDSEKFSEMKTWFVDKPGQLFSLSSKEKTHYFFRTRGDKVTNEAVEIGKDKEKTKIAMKKAGVPVPEGKQFTEEATDESIIQYASSIGYPVVLKPTDGSFGRGVISNITSAGELEHSISYLRTELNNSNVILERYIPGNEYRIYVVGNQVAGAINRIPPNIIGDGINSIKALIELKNEERDLNPRLVSCPIQTNQETLDFIGRYGYTLDTVPEKEELIYLSNKSNISLGGDPVDVLDELPMEIKNTAVNALQAVPGLTHGAVDIIMHENKAIEEAGFVIELNPTAQIGAILYPMKGKPRDIPAAIMDFYFPETIHMQYDKTKTYFDFHDVLDPLQSRDASTTTVTPSPLGKLYAKKYIVSGSVQDIGYHRGLRKQAFERYLHGFVMNLENGDIEVVVASTDPVMIDDFKNALWEDEERAHVIEVQESNYEEPIKVGFEIKADLKTQIAELKLFKQELEVTEYQMKKAEVERRKYYESVSWRATKPIRSIGALFKKFK</sequence>
<keyword evidence="8" id="KW-0378">Hydrolase</keyword>
<dbReference type="PANTHER" id="PTHR21621:SF0">
    <property type="entry name" value="BETA-CITRYLGLUTAMATE SYNTHASE B-RELATED"/>
    <property type="match status" value="1"/>
</dbReference>